<dbReference type="RefSeq" id="WP_210156032.1">
    <property type="nucleotide sequence ID" value="NZ_JAFCNB010000006.1"/>
</dbReference>
<evidence type="ECO:0000256" key="1">
    <source>
        <dbReference type="SAM" id="SignalP"/>
    </source>
</evidence>
<name>A0A940WPG3_9ACTN</name>
<feature type="chain" id="PRO_5037004737" description="Lipoprotein" evidence="1">
    <location>
        <begin position="26"/>
        <end position="226"/>
    </location>
</feature>
<protein>
    <recommendedName>
        <fullName evidence="4">Lipoprotein</fullName>
    </recommendedName>
</protein>
<dbReference type="Proteomes" id="UP000674234">
    <property type="component" value="Unassembled WGS sequence"/>
</dbReference>
<evidence type="ECO:0000313" key="2">
    <source>
        <dbReference type="EMBL" id="MBP2704721.1"/>
    </source>
</evidence>
<organism evidence="2 3">
    <name type="scientific">Microbispora oryzae</name>
    <dbReference type="NCBI Taxonomy" id="2806554"/>
    <lineage>
        <taxon>Bacteria</taxon>
        <taxon>Bacillati</taxon>
        <taxon>Actinomycetota</taxon>
        <taxon>Actinomycetes</taxon>
        <taxon>Streptosporangiales</taxon>
        <taxon>Streptosporangiaceae</taxon>
        <taxon>Microbispora</taxon>
    </lineage>
</organism>
<evidence type="ECO:0008006" key="4">
    <source>
        <dbReference type="Google" id="ProtNLM"/>
    </source>
</evidence>
<keyword evidence="1" id="KW-0732">Signal</keyword>
<reference evidence="2" key="1">
    <citation type="submission" date="2021-02" db="EMBL/GenBank/DDBJ databases">
        <title>Draft genome sequence of Microbispora sp. RL4-1S isolated from rice leaves in Thailand.</title>
        <authorList>
            <person name="Muangham S."/>
            <person name="Duangmal K."/>
        </authorList>
    </citation>
    <scope>NUCLEOTIDE SEQUENCE</scope>
    <source>
        <strain evidence="2">RL4-1S</strain>
    </source>
</reference>
<dbReference type="EMBL" id="JAFCNB010000006">
    <property type="protein sequence ID" value="MBP2704721.1"/>
    <property type="molecule type" value="Genomic_DNA"/>
</dbReference>
<sequence length="226" mass="23388">MRDTARAAATAAITMVAVAACTALAAACSTAPEREFTPAGAAAGDRAGGAAGEAAAAPVPTVATTTVAPGLRVQVEWPAVPEPGQAAIIKAFGDVYTRQWRAVGTLGADTSYLDGVEEPASRDAYTWVNGFVGEGLSARGVARLYALRVASVSGPGAEVDGCVDESGVRVTDEKGTPVARQPDWTKPPKSTYFQAAGVRRGDDGTWRVKLLRHAAYPDERAKECVR</sequence>
<comment type="caution">
    <text evidence="2">The sequence shown here is derived from an EMBL/GenBank/DDBJ whole genome shotgun (WGS) entry which is preliminary data.</text>
</comment>
<evidence type="ECO:0000313" key="3">
    <source>
        <dbReference type="Proteomes" id="UP000674234"/>
    </source>
</evidence>
<gene>
    <name evidence="2" type="ORF">JOL79_12940</name>
</gene>
<dbReference type="AlphaFoldDB" id="A0A940WPG3"/>
<dbReference type="PROSITE" id="PS51257">
    <property type="entry name" value="PROKAR_LIPOPROTEIN"/>
    <property type="match status" value="1"/>
</dbReference>
<accession>A0A940WPG3</accession>
<keyword evidence="3" id="KW-1185">Reference proteome</keyword>
<feature type="signal peptide" evidence="1">
    <location>
        <begin position="1"/>
        <end position="25"/>
    </location>
</feature>
<proteinExistence type="predicted"/>